<dbReference type="InterPro" id="IPR050529">
    <property type="entry name" value="CYP450_sterol_14alpha_dmase"/>
</dbReference>
<comment type="similarity">
    <text evidence="2">Belongs to the cytochrome P450 family.</text>
</comment>
<proteinExistence type="inferred from homology"/>
<evidence type="ECO:0000256" key="3">
    <source>
        <dbReference type="ARBA" id="ARBA00022617"/>
    </source>
</evidence>
<feature type="binding site" description="axial binding residue" evidence="6">
    <location>
        <position position="417"/>
    </location>
    <ligand>
        <name>heme</name>
        <dbReference type="ChEBI" id="CHEBI:30413"/>
    </ligand>
    <ligandPart>
        <name>Fe</name>
        <dbReference type="ChEBI" id="CHEBI:18248"/>
    </ligandPart>
</feature>
<dbReference type="Proteomes" id="UP000053558">
    <property type="component" value="Unassembled WGS sequence"/>
</dbReference>
<keyword evidence="7" id="KW-0812">Transmembrane</keyword>
<feature type="transmembrane region" description="Helical" evidence="7">
    <location>
        <begin position="263"/>
        <end position="289"/>
    </location>
</feature>
<dbReference type="OrthoDB" id="3366823at2759"/>
<dbReference type="RefSeq" id="XP_007769842.1">
    <property type="nucleotide sequence ID" value="XM_007771652.1"/>
</dbReference>
<comment type="cofactor">
    <cofactor evidence="1 6">
        <name>heme</name>
        <dbReference type="ChEBI" id="CHEBI:30413"/>
    </cofactor>
</comment>
<dbReference type="InterPro" id="IPR002403">
    <property type="entry name" value="Cyt_P450_E_grp-IV"/>
</dbReference>
<reference evidence="9" key="1">
    <citation type="journal article" date="2012" name="Science">
        <title>The Paleozoic origin of enzymatic lignin decomposition reconstructed from 31 fungal genomes.</title>
        <authorList>
            <person name="Floudas D."/>
            <person name="Binder M."/>
            <person name="Riley R."/>
            <person name="Barry K."/>
            <person name="Blanchette R.A."/>
            <person name="Henrissat B."/>
            <person name="Martinez A.T."/>
            <person name="Otillar R."/>
            <person name="Spatafora J.W."/>
            <person name="Yadav J.S."/>
            <person name="Aerts A."/>
            <person name="Benoit I."/>
            <person name="Boyd A."/>
            <person name="Carlson A."/>
            <person name="Copeland A."/>
            <person name="Coutinho P.M."/>
            <person name="de Vries R.P."/>
            <person name="Ferreira P."/>
            <person name="Findley K."/>
            <person name="Foster B."/>
            <person name="Gaskell J."/>
            <person name="Glotzer D."/>
            <person name="Gorecki P."/>
            <person name="Heitman J."/>
            <person name="Hesse C."/>
            <person name="Hori C."/>
            <person name="Igarashi K."/>
            <person name="Jurgens J.A."/>
            <person name="Kallen N."/>
            <person name="Kersten P."/>
            <person name="Kohler A."/>
            <person name="Kuees U."/>
            <person name="Kumar T.K.A."/>
            <person name="Kuo A."/>
            <person name="LaButti K."/>
            <person name="Larrondo L.F."/>
            <person name="Lindquist E."/>
            <person name="Ling A."/>
            <person name="Lombard V."/>
            <person name="Lucas S."/>
            <person name="Lundell T."/>
            <person name="Martin R."/>
            <person name="McLaughlin D.J."/>
            <person name="Morgenstern I."/>
            <person name="Morin E."/>
            <person name="Murat C."/>
            <person name="Nagy L.G."/>
            <person name="Nolan M."/>
            <person name="Ohm R.A."/>
            <person name="Patyshakuliyeva A."/>
            <person name="Rokas A."/>
            <person name="Ruiz-Duenas F.J."/>
            <person name="Sabat G."/>
            <person name="Salamov A."/>
            <person name="Samejima M."/>
            <person name="Schmutz J."/>
            <person name="Slot J.C."/>
            <person name="St John F."/>
            <person name="Stenlid J."/>
            <person name="Sun H."/>
            <person name="Sun S."/>
            <person name="Syed K."/>
            <person name="Tsang A."/>
            <person name="Wiebenga A."/>
            <person name="Young D."/>
            <person name="Pisabarro A."/>
            <person name="Eastwood D.C."/>
            <person name="Martin F."/>
            <person name="Cullen D."/>
            <person name="Grigoriev I.V."/>
            <person name="Hibbett D.S."/>
        </authorList>
    </citation>
    <scope>NUCLEOTIDE SEQUENCE [LARGE SCALE GENOMIC DNA]</scope>
    <source>
        <strain evidence="9">RWD-64-598 SS2</strain>
    </source>
</reference>
<evidence type="ECO:0000256" key="5">
    <source>
        <dbReference type="ARBA" id="ARBA00023004"/>
    </source>
</evidence>
<evidence type="ECO:0000256" key="7">
    <source>
        <dbReference type="SAM" id="Phobius"/>
    </source>
</evidence>
<dbReference type="PANTHER" id="PTHR24304:SF2">
    <property type="entry name" value="24-HYDROXYCHOLESTEROL 7-ALPHA-HYDROXYLASE"/>
    <property type="match status" value="1"/>
</dbReference>
<dbReference type="GO" id="GO:0016705">
    <property type="term" value="F:oxidoreductase activity, acting on paired donors, with incorporation or reduction of molecular oxygen"/>
    <property type="evidence" value="ECO:0007669"/>
    <property type="project" value="InterPro"/>
</dbReference>
<keyword evidence="9" id="KW-1185">Reference proteome</keyword>
<keyword evidence="5 6" id="KW-0408">Iron</keyword>
<dbReference type="Gene3D" id="1.10.630.10">
    <property type="entry name" value="Cytochrome P450"/>
    <property type="match status" value="1"/>
</dbReference>
<evidence type="ECO:0000313" key="9">
    <source>
        <dbReference type="Proteomes" id="UP000053558"/>
    </source>
</evidence>
<dbReference type="GeneID" id="19209211"/>
<feature type="transmembrane region" description="Helical" evidence="7">
    <location>
        <begin position="12"/>
        <end position="32"/>
    </location>
</feature>
<dbReference type="SUPFAM" id="SSF48264">
    <property type="entry name" value="Cytochrome P450"/>
    <property type="match status" value="1"/>
</dbReference>
<dbReference type="GO" id="GO:0020037">
    <property type="term" value="F:heme binding"/>
    <property type="evidence" value="ECO:0007669"/>
    <property type="project" value="InterPro"/>
</dbReference>
<dbReference type="OMA" id="CHIMIAD"/>
<comment type="caution">
    <text evidence="8">The sequence shown here is derived from an EMBL/GenBank/DDBJ whole genome shotgun (WGS) entry which is preliminary data.</text>
</comment>
<keyword evidence="7" id="KW-1133">Transmembrane helix</keyword>
<dbReference type="GO" id="GO:0008395">
    <property type="term" value="F:steroid hydroxylase activity"/>
    <property type="evidence" value="ECO:0007669"/>
    <property type="project" value="TreeGrafter"/>
</dbReference>
<dbReference type="InterPro" id="IPR036396">
    <property type="entry name" value="Cyt_P450_sf"/>
</dbReference>
<dbReference type="Pfam" id="PF00067">
    <property type="entry name" value="p450"/>
    <property type="match status" value="1"/>
</dbReference>
<dbReference type="PRINTS" id="PR00465">
    <property type="entry name" value="EP450IV"/>
</dbReference>
<accession>A0A5M3MN09</accession>
<evidence type="ECO:0000313" key="8">
    <source>
        <dbReference type="EMBL" id="EIW79991.1"/>
    </source>
</evidence>
<evidence type="ECO:0000256" key="1">
    <source>
        <dbReference type="ARBA" id="ARBA00001971"/>
    </source>
</evidence>
<dbReference type="AlphaFoldDB" id="A0A5M3MN09"/>
<dbReference type="InterPro" id="IPR001128">
    <property type="entry name" value="Cyt_P450"/>
</dbReference>
<evidence type="ECO:0000256" key="2">
    <source>
        <dbReference type="ARBA" id="ARBA00010617"/>
    </source>
</evidence>
<protein>
    <submittedName>
        <fullName evidence="8">Cytochrome P450</fullName>
    </submittedName>
</protein>
<sequence>MPSFTSCLSTAGHVLLSLGLARLVSPLLFALYNAMKALKQTLDFVYRGPGVAMDRLRLQYGSVCHIMIADRTTTVVSNGGFIKALFSSDILKADVQIVDLVSALSGVEIKRAALADILNHHIHPIAGRFLRKKEFLNEVSPALALSLSTFIKARASVSELHDLSQLVDTALISSISEVIFGPSFPTDIIADLQLLDKTFYPRLCRLPFAGSAFPSARSRLLERLSAYLTRVEGQKLDIWPGYSLVQDYLNVCQLVGISGKNRAALFLSLVWGFTAASTGVTSWMLVFLLNNPQALAKVREEVNSALEVYEGDILRLSGDPNAFDILSFPTIDSAIHETLRLTSVATPSRQAASDIHLSDGHSSVLIKSGDFVMANIRAHHFDPSVYPDPHAFIVDRFSIRNRRRDVPIAFGGGIHACKGRLFAIMHMKIFVVLLTSLAEIELDEKETSNIPKVNQWAVNILRLDQNVSIKLKSRLYIDLRVKHLSRKTRRGGRRVIVHRDCRTSRDDVDDISNNNSTHKGKHIPRSNGRFRLLGETKGVEGEEPVPPPGAPGCERVPPTDCGAAMLRAKDCIERMSPQGKTLQATPRIAVQALVFGAHNVNEMQQ</sequence>
<organism evidence="8 9">
    <name type="scientific">Coniophora puteana (strain RWD-64-598)</name>
    <name type="common">Brown rot fungus</name>
    <dbReference type="NCBI Taxonomy" id="741705"/>
    <lineage>
        <taxon>Eukaryota</taxon>
        <taxon>Fungi</taxon>
        <taxon>Dikarya</taxon>
        <taxon>Basidiomycota</taxon>
        <taxon>Agaricomycotina</taxon>
        <taxon>Agaricomycetes</taxon>
        <taxon>Agaricomycetidae</taxon>
        <taxon>Boletales</taxon>
        <taxon>Coniophorineae</taxon>
        <taxon>Coniophoraceae</taxon>
        <taxon>Coniophora</taxon>
    </lineage>
</organism>
<dbReference type="PRINTS" id="PR00385">
    <property type="entry name" value="P450"/>
</dbReference>
<evidence type="ECO:0000256" key="6">
    <source>
        <dbReference type="PIRSR" id="PIRSR602403-1"/>
    </source>
</evidence>
<dbReference type="PANTHER" id="PTHR24304">
    <property type="entry name" value="CYTOCHROME P450 FAMILY 7"/>
    <property type="match status" value="1"/>
</dbReference>
<dbReference type="GO" id="GO:0005506">
    <property type="term" value="F:iron ion binding"/>
    <property type="evidence" value="ECO:0007669"/>
    <property type="project" value="InterPro"/>
</dbReference>
<name>A0A5M3MN09_CONPW</name>
<keyword evidence="3 6" id="KW-0349">Heme</keyword>
<keyword evidence="4 6" id="KW-0479">Metal-binding</keyword>
<keyword evidence="7" id="KW-0472">Membrane</keyword>
<dbReference type="KEGG" id="cput:CONPUDRAFT_74281"/>
<dbReference type="EMBL" id="JH711580">
    <property type="protein sequence ID" value="EIW79991.1"/>
    <property type="molecule type" value="Genomic_DNA"/>
</dbReference>
<evidence type="ECO:0000256" key="4">
    <source>
        <dbReference type="ARBA" id="ARBA00022723"/>
    </source>
</evidence>
<gene>
    <name evidence="8" type="ORF">CONPUDRAFT_74281</name>
</gene>